<organism evidence="1 2">
    <name type="scientific">Rhizobium leguminosarum</name>
    <dbReference type="NCBI Taxonomy" id="384"/>
    <lineage>
        <taxon>Bacteria</taxon>
        <taxon>Pseudomonadati</taxon>
        <taxon>Pseudomonadota</taxon>
        <taxon>Alphaproteobacteria</taxon>
        <taxon>Hyphomicrobiales</taxon>
        <taxon>Rhizobiaceae</taxon>
        <taxon>Rhizobium/Agrobacterium group</taxon>
        <taxon>Rhizobium</taxon>
    </lineage>
</organism>
<sequence>MMRIYDPNNLFRMNQPVKSMGTLRAAYRVHPALNSPCSGAG</sequence>
<protein>
    <submittedName>
        <fullName evidence="1">Uncharacterized protein</fullName>
    </submittedName>
</protein>
<proteinExistence type="predicted"/>
<evidence type="ECO:0000313" key="2">
    <source>
        <dbReference type="Proteomes" id="UP000293652"/>
    </source>
</evidence>
<gene>
    <name evidence="1" type="ORF">ELI03_35970</name>
</gene>
<name>A0A4Q8XNE7_RHILE</name>
<dbReference type="Proteomes" id="UP000293652">
    <property type="component" value="Unassembled WGS sequence"/>
</dbReference>
<dbReference type="AlphaFoldDB" id="A0A4Q8XNE7"/>
<comment type="caution">
    <text evidence="1">The sequence shown here is derived from an EMBL/GenBank/DDBJ whole genome shotgun (WGS) entry which is preliminary data.</text>
</comment>
<dbReference type="EMBL" id="SIPC01000012">
    <property type="protein sequence ID" value="TAX63834.1"/>
    <property type="molecule type" value="Genomic_DNA"/>
</dbReference>
<evidence type="ECO:0000313" key="1">
    <source>
        <dbReference type="EMBL" id="TAX63834.1"/>
    </source>
</evidence>
<reference evidence="1 2" key="1">
    <citation type="submission" date="2019-02" db="EMBL/GenBank/DDBJ databases">
        <title>The genomic architecture of introgression among sibling species of bacteria.</title>
        <authorList>
            <person name="Cavassim M.I.A."/>
            <person name="Moeskjaer S."/>
            <person name="Moslemi C."/>
            <person name="Fields B."/>
            <person name="Bachmann A."/>
            <person name="Vilhjalmsson B."/>
            <person name="Schierup M.H."/>
            <person name="Young J.P.W."/>
            <person name="Andersen S.U."/>
        </authorList>
    </citation>
    <scope>NUCLEOTIDE SEQUENCE [LARGE SCALE GENOMIC DNA]</scope>
    <source>
        <strain evidence="1 2">SM145A</strain>
    </source>
</reference>
<accession>A0A4Q8XNE7</accession>